<evidence type="ECO:0000313" key="2">
    <source>
        <dbReference type="EMBL" id="KAF2005718.1"/>
    </source>
</evidence>
<gene>
    <name evidence="2" type="ORF">P154DRAFT_483193</name>
</gene>
<evidence type="ECO:0000313" key="3">
    <source>
        <dbReference type="Proteomes" id="UP000799779"/>
    </source>
</evidence>
<keyword evidence="3" id="KW-1185">Reference proteome</keyword>
<dbReference type="AlphaFoldDB" id="A0A6A5WX76"/>
<protein>
    <recommendedName>
        <fullName evidence="1">C2H2-type domain-containing protein</fullName>
    </recommendedName>
</protein>
<dbReference type="Proteomes" id="UP000799779">
    <property type="component" value="Unassembled WGS sequence"/>
</dbReference>
<dbReference type="OrthoDB" id="4192220at2759"/>
<feature type="domain" description="C2H2-type" evidence="1">
    <location>
        <begin position="460"/>
        <end position="483"/>
    </location>
</feature>
<reference evidence="2" key="1">
    <citation type="journal article" date="2020" name="Stud. Mycol.">
        <title>101 Dothideomycetes genomes: a test case for predicting lifestyles and emergence of pathogens.</title>
        <authorList>
            <person name="Haridas S."/>
            <person name="Albert R."/>
            <person name="Binder M."/>
            <person name="Bloem J."/>
            <person name="Labutti K."/>
            <person name="Salamov A."/>
            <person name="Andreopoulos B."/>
            <person name="Baker S."/>
            <person name="Barry K."/>
            <person name="Bills G."/>
            <person name="Bluhm B."/>
            <person name="Cannon C."/>
            <person name="Castanera R."/>
            <person name="Culley D."/>
            <person name="Daum C."/>
            <person name="Ezra D."/>
            <person name="Gonzalez J."/>
            <person name="Henrissat B."/>
            <person name="Kuo A."/>
            <person name="Liang C."/>
            <person name="Lipzen A."/>
            <person name="Lutzoni F."/>
            <person name="Magnuson J."/>
            <person name="Mondo S."/>
            <person name="Nolan M."/>
            <person name="Ohm R."/>
            <person name="Pangilinan J."/>
            <person name="Park H.-J."/>
            <person name="Ramirez L."/>
            <person name="Alfaro M."/>
            <person name="Sun H."/>
            <person name="Tritt A."/>
            <person name="Yoshinaga Y."/>
            <person name="Zwiers L.-H."/>
            <person name="Turgeon B."/>
            <person name="Goodwin S."/>
            <person name="Spatafora J."/>
            <person name="Crous P."/>
            <person name="Grigoriev I."/>
        </authorList>
    </citation>
    <scope>NUCLEOTIDE SEQUENCE</scope>
    <source>
        <strain evidence="2">CBS 123094</strain>
    </source>
</reference>
<dbReference type="EMBL" id="ML977562">
    <property type="protein sequence ID" value="KAF2005718.1"/>
    <property type="molecule type" value="Genomic_DNA"/>
</dbReference>
<dbReference type="InterPro" id="IPR013087">
    <property type="entry name" value="Znf_C2H2_type"/>
</dbReference>
<organism evidence="2 3">
    <name type="scientific">Amniculicola lignicola CBS 123094</name>
    <dbReference type="NCBI Taxonomy" id="1392246"/>
    <lineage>
        <taxon>Eukaryota</taxon>
        <taxon>Fungi</taxon>
        <taxon>Dikarya</taxon>
        <taxon>Ascomycota</taxon>
        <taxon>Pezizomycotina</taxon>
        <taxon>Dothideomycetes</taxon>
        <taxon>Pleosporomycetidae</taxon>
        <taxon>Pleosporales</taxon>
        <taxon>Amniculicolaceae</taxon>
        <taxon>Amniculicola</taxon>
    </lineage>
</organism>
<dbReference type="PROSITE" id="PS00028">
    <property type="entry name" value="ZINC_FINGER_C2H2_1"/>
    <property type="match status" value="1"/>
</dbReference>
<evidence type="ECO:0000259" key="1">
    <source>
        <dbReference type="PROSITE" id="PS00028"/>
    </source>
</evidence>
<name>A0A6A5WX76_9PLEO</name>
<dbReference type="SMART" id="SM00355">
    <property type="entry name" value="ZnF_C2H2"/>
    <property type="match status" value="2"/>
</dbReference>
<sequence>MSNTQTLTIPTHSEDSVAQDALHKTTVSDLPEEIVDGIFRILRDTVSPAEYWNYLKICRRFHRIGLGVHGRLDYAVSTIVESQTRRQELSEEKPATRISISTDYSLKPASQQFISQLRSLTIHVLHPRIATPFIRTPGLDLFEALSQTFLVTRKLSTFSLKFSDEGWDFPHLDVPAIPQSRLARLVAALPPTVLNLELDTAGTDIPPTTNLMKMNEESHFCYQVSKIFSRLKYLRLRVGHLCNNLLAPGAPRRERPREMDCECCKGDTQLACLVSKTWNMRRLVLWLPWGQTLEDGSISDLHFLTKLNPNHGTLVTVVSQVDRAYPPRLGIDNPPRNVYCDFEWAAGGNYHTFSHMPVENDVVKVFGKSDRNHRAGIPIEPTHTYTPCAEHLAMCRTPQRRFSIGTYHYPETPYSAMAQWDLEKENRWAQDGHGGCRYPIAEGDQHDKHGLERGAGLFACIFPKCQKRVESLTQLRGHLMYSHPENPHDDVYYRAHPCPSIGCARVGLWGFYRLKELEEHLLSHHLRPCPTDPGDYHLYSRLTVPAGRVYE</sequence>
<proteinExistence type="predicted"/>
<accession>A0A6A5WX76</accession>